<protein>
    <submittedName>
        <fullName evidence="1">Uncharacterized protein</fullName>
    </submittedName>
</protein>
<proteinExistence type="predicted"/>
<accession>A0A163RKV2</accession>
<name>A0A163RKV2_9BACL</name>
<dbReference type="Proteomes" id="UP000076567">
    <property type="component" value="Unassembled WGS sequence"/>
</dbReference>
<dbReference type="AlphaFoldDB" id="A0A163RKV2"/>
<organism evidence="1 2">
    <name type="scientific">Fictibacillus phosphorivorans</name>
    <dbReference type="NCBI Taxonomy" id="1221500"/>
    <lineage>
        <taxon>Bacteria</taxon>
        <taxon>Bacillati</taxon>
        <taxon>Bacillota</taxon>
        <taxon>Bacilli</taxon>
        <taxon>Bacillales</taxon>
        <taxon>Fictibacillaceae</taxon>
        <taxon>Fictibacillus</taxon>
    </lineage>
</organism>
<gene>
    <name evidence="1" type="ORF">AWM68_19730</name>
</gene>
<dbReference type="EMBL" id="LRFC01000013">
    <property type="protein sequence ID" value="KZE67039.1"/>
    <property type="molecule type" value="Genomic_DNA"/>
</dbReference>
<reference evidence="2" key="1">
    <citation type="submission" date="2016-01" db="EMBL/GenBank/DDBJ databases">
        <title>Draft genome of Chromobacterium sp. F49.</title>
        <authorList>
            <person name="Hong K.W."/>
        </authorList>
    </citation>
    <scope>NUCLEOTIDE SEQUENCE [LARGE SCALE GENOMIC DNA]</scope>
    <source>
        <strain evidence="2">P7IIIA</strain>
    </source>
</reference>
<keyword evidence="2" id="KW-1185">Reference proteome</keyword>
<evidence type="ECO:0000313" key="1">
    <source>
        <dbReference type="EMBL" id="KZE67039.1"/>
    </source>
</evidence>
<sequence length="65" mass="7617">MIDKGYHAKQALEVERQKLLERAKDFKYVPGHGPNLENMTNEQLKKYNNVMESVFKDAFETEGKE</sequence>
<comment type="caution">
    <text evidence="1">The sequence shown here is derived from an EMBL/GenBank/DDBJ whole genome shotgun (WGS) entry which is preliminary data.</text>
</comment>
<evidence type="ECO:0000313" key="2">
    <source>
        <dbReference type="Proteomes" id="UP000076567"/>
    </source>
</evidence>